<proteinExistence type="predicted"/>
<dbReference type="EMBL" id="BKCJ010000021">
    <property type="protein sequence ID" value="GEU28788.1"/>
    <property type="molecule type" value="Genomic_DNA"/>
</dbReference>
<evidence type="ECO:0000256" key="1">
    <source>
        <dbReference type="SAM" id="Coils"/>
    </source>
</evidence>
<comment type="caution">
    <text evidence="2">The sequence shown here is derived from an EMBL/GenBank/DDBJ whole genome shotgun (WGS) entry which is preliminary data.</text>
</comment>
<reference evidence="2" key="1">
    <citation type="journal article" date="2019" name="Sci. Rep.">
        <title>Draft genome of Tanacetum cinerariifolium, the natural source of mosquito coil.</title>
        <authorList>
            <person name="Yamashiro T."/>
            <person name="Shiraishi A."/>
            <person name="Satake H."/>
            <person name="Nakayama K."/>
        </authorList>
    </citation>
    <scope>NUCLEOTIDE SEQUENCE</scope>
</reference>
<evidence type="ECO:0008006" key="3">
    <source>
        <dbReference type="Google" id="ProtNLM"/>
    </source>
</evidence>
<feature type="coiled-coil region" evidence="1">
    <location>
        <begin position="297"/>
        <end position="355"/>
    </location>
</feature>
<name>A0A699GJC6_TANCI</name>
<feature type="coiled-coil region" evidence="1">
    <location>
        <begin position="576"/>
        <end position="603"/>
    </location>
</feature>
<feature type="coiled-coil region" evidence="1">
    <location>
        <begin position="415"/>
        <end position="442"/>
    </location>
</feature>
<organism evidence="2">
    <name type="scientific">Tanacetum cinerariifolium</name>
    <name type="common">Dalmatian daisy</name>
    <name type="synonym">Chrysanthemum cinerariifolium</name>
    <dbReference type="NCBI Taxonomy" id="118510"/>
    <lineage>
        <taxon>Eukaryota</taxon>
        <taxon>Viridiplantae</taxon>
        <taxon>Streptophyta</taxon>
        <taxon>Embryophyta</taxon>
        <taxon>Tracheophyta</taxon>
        <taxon>Spermatophyta</taxon>
        <taxon>Magnoliopsida</taxon>
        <taxon>eudicotyledons</taxon>
        <taxon>Gunneridae</taxon>
        <taxon>Pentapetalae</taxon>
        <taxon>asterids</taxon>
        <taxon>campanulids</taxon>
        <taxon>Asterales</taxon>
        <taxon>Asteraceae</taxon>
        <taxon>Asteroideae</taxon>
        <taxon>Anthemideae</taxon>
        <taxon>Anthemidinae</taxon>
        <taxon>Tanacetum</taxon>
    </lineage>
</organism>
<sequence>MMANLSEDIQSVGFDTRPLMLDWSDFESWQQCIHLYYLGKENGDNILQSINEGPFKMGKFGETLADGALGPERDRVVKDLTPKEKERYKADIRSELTKDERESQLYDAFEHFCQNKGETIHEYYVRGLKTSNYDQLYAYLKQHEAHANENKMMSERYTQHSSEYFKDKMLLMQAQENRVVLDEEQLLFITDHIFQADQCDAFNSDVDEAPTAQTMFMADLSSADPIYNEAGPSYDSDIISEVQDHNDYIDNVGEYHEHVKNNVEQVVQSNVSFVPNDVLMMIINDMHKLAVQCISAIEQNKVVNESLTAKLARYKEQVEIYEKGQFKTNRAPAVVHESEDTLESAEITRKKMLEKMKSPLYIEKKIKIAPLDYSKENYHATFTPPRQLSAEQIFWPSVLKPILEMTVFFEMHDAYTVEQARNIELEAEISKLKHKIQKDDNSEMIKHFSNLAVNHLNLQLKYQYLKERFRNNKSQTSQDVPEFDSFFEINKLKEQIQGKNNTIRNLKVKISQINEKRREPDRILDFKALDSLNIELTEHVTVLQEQNERFRVENETVKKDYKELYDSIKIMRAKTIEKTSSLLNENEKLKARLKEKIKSVTMNTVKPKFLTPGMYAIDVEPILPQNRNNKEVHLDYLKHLKESVKTLRDIVEEARIEKPLDNALESACFYTKRS</sequence>
<gene>
    <name evidence="2" type="ORF">Tci_000766</name>
</gene>
<evidence type="ECO:0000313" key="2">
    <source>
        <dbReference type="EMBL" id="GEU28788.1"/>
    </source>
</evidence>
<dbReference type="AlphaFoldDB" id="A0A699GJC6"/>
<protein>
    <recommendedName>
        <fullName evidence="3">Integrase, catalytic region, zinc finger, CCHC-type, peptidase aspartic, catalytic</fullName>
    </recommendedName>
</protein>
<accession>A0A699GJC6</accession>
<feature type="coiled-coil region" evidence="1">
    <location>
        <begin position="489"/>
        <end position="516"/>
    </location>
</feature>
<keyword evidence="1" id="KW-0175">Coiled coil</keyword>